<evidence type="ECO:0000256" key="1">
    <source>
        <dbReference type="ARBA" id="ARBA00005964"/>
    </source>
</evidence>
<dbReference type="EMBL" id="JAZAVJ010000287">
    <property type="protein sequence ID" value="KAK7402716.1"/>
    <property type="molecule type" value="Genomic_DNA"/>
</dbReference>
<dbReference type="SUPFAM" id="SSF53474">
    <property type="entry name" value="alpha/beta-Hydrolases"/>
    <property type="match status" value="1"/>
</dbReference>
<dbReference type="InterPro" id="IPR029058">
    <property type="entry name" value="AB_hydrolase_fold"/>
</dbReference>
<gene>
    <name evidence="6" type="ORF">QQX98_011538</name>
</gene>
<evidence type="ECO:0000256" key="2">
    <source>
        <dbReference type="ARBA" id="ARBA00022801"/>
    </source>
</evidence>
<keyword evidence="2 3" id="KW-0378">Hydrolase</keyword>
<dbReference type="Gene3D" id="3.40.50.1820">
    <property type="entry name" value="alpha/beta hydrolase"/>
    <property type="match status" value="1"/>
</dbReference>
<feature type="region of interest" description="Disordered" evidence="4">
    <location>
        <begin position="567"/>
        <end position="610"/>
    </location>
</feature>
<keyword evidence="7" id="KW-1185">Reference proteome</keyword>
<feature type="compositionally biased region" description="Low complexity" evidence="4">
    <location>
        <begin position="571"/>
        <end position="609"/>
    </location>
</feature>
<accession>A0ABR1GLD4</accession>
<dbReference type="Proteomes" id="UP001498476">
    <property type="component" value="Unassembled WGS sequence"/>
</dbReference>
<dbReference type="InterPro" id="IPR019826">
    <property type="entry name" value="Carboxylesterase_B_AS"/>
</dbReference>
<feature type="domain" description="Carboxylesterase type B" evidence="5">
    <location>
        <begin position="21"/>
        <end position="549"/>
    </location>
</feature>
<evidence type="ECO:0000256" key="3">
    <source>
        <dbReference type="RuleBase" id="RU361235"/>
    </source>
</evidence>
<dbReference type="InterPro" id="IPR002018">
    <property type="entry name" value="CarbesteraseB"/>
</dbReference>
<evidence type="ECO:0000313" key="7">
    <source>
        <dbReference type="Proteomes" id="UP001498476"/>
    </source>
</evidence>
<dbReference type="InterPro" id="IPR050309">
    <property type="entry name" value="Type-B_Carboxylest/Lipase"/>
</dbReference>
<organism evidence="6 7">
    <name type="scientific">Neonectria punicea</name>
    <dbReference type="NCBI Taxonomy" id="979145"/>
    <lineage>
        <taxon>Eukaryota</taxon>
        <taxon>Fungi</taxon>
        <taxon>Dikarya</taxon>
        <taxon>Ascomycota</taxon>
        <taxon>Pezizomycotina</taxon>
        <taxon>Sordariomycetes</taxon>
        <taxon>Hypocreomycetidae</taxon>
        <taxon>Hypocreales</taxon>
        <taxon>Nectriaceae</taxon>
        <taxon>Neonectria</taxon>
    </lineage>
</organism>
<protein>
    <recommendedName>
        <fullName evidence="3">Carboxylic ester hydrolase</fullName>
        <ecNumber evidence="3">3.1.1.-</ecNumber>
    </recommendedName>
</protein>
<name>A0ABR1GLD4_9HYPO</name>
<dbReference type="Pfam" id="PF00135">
    <property type="entry name" value="COesterase"/>
    <property type="match status" value="1"/>
</dbReference>
<proteinExistence type="inferred from homology"/>
<evidence type="ECO:0000313" key="6">
    <source>
        <dbReference type="EMBL" id="KAK7402716.1"/>
    </source>
</evidence>
<evidence type="ECO:0000259" key="5">
    <source>
        <dbReference type="Pfam" id="PF00135"/>
    </source>
</evidence>
<comment type="similarity">
    <text evidence="1 3">Belongs to the type-B carboxylesterase/lipase family.</text>
</comment>
<comment type="caution">
    <text evidence="6">The sequence shown here is derived from an EMBL/GenBank/DDBJ whole genome shotgun (WGS) entry which is preliminary data.</text>
</comment>
<dbReference type="PANTHER" id="PTHR11559">
    <property type="entry name" value="CARBOXYLESTERASE"/>
    <property type="match status" value="1"/>
</dbReference>
<sequence length="630" mass="66262">MRTQQALSALLAVSGALGHSDPIVKLSAGTVHGGKCANSETKLFQGIPYAQPPVGKLRFMPPKPLGGPFDGGSFDATKTPPICIQFPSSLDVTGQPSSEDWFVNHSLKQVLYLDVYVPSNATSNSALPVKVWAYGGGNEAGALSYPLYNACNLAQDAIVVAFNYRLGPLGFLGLESAGIKGNMAIQDYLAALQWVKANIAAFGGDASAVVLFGQSAGGDDAFTVSTLPQAKSLISAAILQSGGGQDLTSKSLAQYCGASYAETLKCGVHDLSCLQSKSVEDLIEALLVTPALLDPSLNGNDLSAIYSFNLPNITNLNSAILDGEIIKEEPLKVGSQVPIIAGSTSLDSSLFVLPVFLQSDNLITESNYTEFLARWGSLGPVIEKQYPLSLFNTSGSTEEAVIAAITHLATVSSYTCQTYRGLRAAVAVHTPAYAYRFNHTPSFPWLWFDGVAFPGKYGEYFGATHTAELPFVFANLDNQPWGNGTANATSAERAISRTLVEGWTAMAANGDPSTKSQQWPKFDECNVKGLYVEEDCEVTSLDFSECQFWDAIWAELGGLSVPWPSKTECASNSTSSTSPTESSGTGSVSVSGTPDASPSPTAPTTAGAGRTVGGMSMVGTLCAMAAIFLL</sequence>
<evidence type="ECO:0000256" key="4">
    <source>
        <dbReference type="SAM" id="MobiDB-lite"/>
    </source>
</evidence>
<dbReference type="PROSITE" id="PS00122">
    <property type="entry name" value="CARBOXYLESTERASE_B_1"/>
    <property type="match status" value="1"/>
</dbReference>
<reference evidence="6 7" key="1">
    <citation type="journal article" date="2025" name="Microbiol. Resour. Announc.">
        <title>Draft genome sequences for Neonectria magnoliae and Neonectria punicea, canker pathogens of Liriodendron tulipifera and Acer saccharum in West Virginia.</title>
        <authorList>
            <person name="Petronek H.M."/>
            <person name="Kasson M.T."/>
            <person name="Metheny A.M."/>
            <person name="Stauder C.M."/>
            <person name="Lovett B."/>
            <person name="Lynch S.C."/>
            <person name="Garnas J.R."/>
            <person name="Kasson L.R."/>
            <person name="Stajich J.E."/>
        </authorList>
    </citation>
    <scope>NUCLEOTIDE SEQUENCE [LARGE SCALE GENOMIC DNA]</scope>
    <source>
        <strain evidence="6 7">NRRL 64653</strain>
    </source>
</reference>
<dbReference type="EC" id="3.1.1.-" evidence="3"/>